<reference evidence="3" key="1">
    <citation type="journal article" date="2019" name="Int. J. Syst. Evol. Microbiol.">
        <title>The Global Catalogue of Microorganisms (GCM) 10K type strain sequencing project: providing services to taxonomists for standard genome sequencing and annotation.</title>
        <authorList>
            <consortium name="The Broad Institute Genomics Platform"/>
            <consortium name="The Broad Institute Genome Sequencing Center for Infectious Disease"/>
            <person name="Wu L."/>
            <person name="Ma J."/>
        </authorList>
    </citation>
    <scope>NUCLEOTIDE SEQUENCE [LARGE SCALE GENOMIC DNA]</scope>
    <source>
        <strain evidence="3">KCTC 42986</strain>
    </source>
</reference>
<evidence type="ECO:0000313" key="2">
    <source>
        <dbReference type="EMBL" id="MFC3108577.1"/>
    </source>
</evidence>
<evidence type="ECO:0000313" key="3">
    <source>
        <dbReference type="Proteomes" id="UP001595530"/>
    </source>
</evidence>
<keyword evidence="1" id="KW-0812">Transmembrane</keyword>
<keyword evidence="3" id="KW-1185">Reference proteome</keyword>
<dbReference type="RefSeq" id="WP_390331565.1">
    <property type="nucleotide sequence ID" value="NZ_JBHRTP010000032.1"/>
</dbReference>
<sequence>MRTNIATDRIGAHGAPYIVILRKYLTLKNTDYSMFTRRNISVADRAYLPKFMGSIFLAVYTAPAAYQFRNRFGG</sequence>
<gene>
    <name evidence="2" type="ORF">ACFOFO_11485</name>
</gene>
<name>A0ABV7F0L2_9BURK</name>
<dbReference type="Proteomes" id="UP001595530">
    <property type="component" value="Unassembled WGS sequence"/>
</dbReference>
<organism evidence="2 3">
    <name type="scientific">Undibacterium arcticum</name>
    <dbReference type="NCBI Taxonomy" id="1762892"/>
    <lineage>
        <taxon>Bacteria</taxon>
        <taxon>Pseudomonadati</taxon>
        <taxon>Pseudomonadota</taxon>
        <taxon>Betaproteobacteria</taxon>
        <taxon>Burkholderiales</taxon>
        <taxon>Oxalobacteraceae</taxon>
        <taxon>Undibacterium</taxon>
    </lineage>
</organism>
<keyword evidence="1" id="KW-1133">Transmembrane helix</keyword>
<evidence type="ECO:0000256" key="1">
    <source>
        <dbReference type="SAM" id="Phobius"/>
    </source>
</evidence>
<feature type="transmembrane region" description="Helical" evidence="1">
    <location>
        <begin position="47"/>
        <end position="66"/>
    </location>
</feature>
<dbReference type="EMBL" id="JBHRTP010000032">
    <property type="protein sequence ID" value="MFC3108577.1"/>
    <property type="molecule type" value="Genomic_DNA"/>
</dbReference>
<accession>A0ABV7F0L2</accession>
<comment type="caution">
    <text evidence="2">The sequence shown here is derived from an EMBL/GenBank/DDBJ whole genome shotgun (WGS) entry which is preliminary data.</text>
</comment>
<proteinExistence type="predicted"/>
<protein>
    <submittedName>
        <fullName evidence="2">Uncharacterized protein</fullName>
    </submittedName>
</protein>
<keyword evidence="1" id="KW-0472">Membrane</keyword>